<dbReference type="PROSITE" id="PS00868">
    <property type="entry name" value="CYS_MET_METAB_PP"/>
    <property type="match status" value="1"/>
</dbReference>
<reference evidence="6 7" key="1">
    <citation type="submission" date="2019-06" db="EMBL/GenBank/DDBJ databases">
        <title>Emergence of pandrug resistant Empedobacter falsenii in China.</title>
        <authorList>
            <person name="Dong N."/>
            <person name="Chen S."/>
            <person name="Zhang R."/>
        </authorList>
    </citation>
    <scope>NUCLEOTIDE SEQUENCE [LARGE SCALE GENOMIC DNA]</scope>
    <source>
        <strain evidence="6 7">1681-1</strain>
    </source>
</reference>
<dbReference type="UniPathway" id="UPA00051">
    <property type="reaction ID" value="UER00449"/>
</dbReference>
<dbReference type="GO" id="GO:0019346">
    <property type="term" value="P:transsulfuration"/>
    <property type="evidence" value="ECO:0007669"/>
    <property type="project" value="InterPro"/>
</dbReference>
<comment type="function">
    <text evidence="3">Catalyzes the formation of L-homocysteine from O-succinyl-L-homoserine (OSHS) and hydrogen sulfide.</text>
</comment>
<dbReference type="InterPro" id="IPR015424">
    <property type="entry name" value="PyrdxlP-dep_Trfase"/>
</dbReference>
<dbReference type="KEGG" id="efal:FH779_14695"/>
<dbReference type="GO" id="GO:0016765">
    <property type="term" value="F:transferase activity, transferring alkyl or aryl (other than methyl) groups"/>
    <property type="evidence" value="ECO:0007669"/>
    <property type="project" value="UniProtKB-UniRule"/>
</dbReference>
<dbReference type="Pfam" id="PF01053">
    <property type="entry name" value="Cys_Met_Meta_PP"/>
    <property type="match status" value="1"/>
</dbReference>
<keyword evidence="3 6" id="KW-0808">Transferase</keyword>
<evidence type="ECO:0000256" key="1">
    <source>
        <dbReference type="ARBA" id="ARBA00001933"/>
    </source>
</evidence>
<gene>
    <name evidence="3" type="primary">metZ</name>
    <name evidence="6" type="ORF">FH779_14695</name>
</gene>
<keyword evidence="7" id="KW-1185">Reference proteome</keyword>
<dbReference type="InterPro" id="IPR000277">
    <property type="entry name" value="Cys/Met-Metab_PyrdxlP-dep_enz"/>
</dbReference>
<dbReference type="GeneID" id="78402731"/>
<dbReference type="GO" id="GO:0005737">
    <property type="term" value="C:cytoplasm"/>
    <property type="evidence" value="ECO:0007669"/>
    <property type="project" value="TreeGrafter"/>
</dbReference>
<dbReference type="CDD" id="cd00614">
    <property type="entry name" value="CGS_like"/>
    <property type="match status" value="1"/>
</dbReference>
<protein>
    <recommendedName>
        <fullName evidence="3">O-succinylhomoserine sulfhydrylase</fullName>
        <shortName evidence="3">OSH sulfhydrylase</shortName>
        <shortName evidence="3">OSHS sulfhydrylase</shortName>
        <ecNumber evidence="3">2.5.1.-</ecNumber>
    </recommendedName>
</protein>
<feature type="modified residue" description="N6-(pyridoxal phosphate)lysine" evidence="3 4">
    <location>
        <position position="205"/>
    </location>
</feature>
<dbReference type="InterPro" id="IPR015422">
    <property type="entry name" value="PyrdxlP-dep_Trfase_small"/>
</dbReference>
<dbReference type="InterPro" id="IPR006234">
    <property type="entry name" value="O-succ-hSer_sulfhydrylase"/>
</dbReference>
<organism evidence="6 7">
    <name type="scientific">Empedobacter falsenii</name>
    <dbReference type="NCBI Taxonomy" id="343874"/>
    <lineage>
        <taxon>Bacteria</taxon>
        <taxon>Pseudomonadati</taxon>
        <taxon>Bacteroidota</taxon>
        <taxon>Flavobacteriia</taxon>
        <taxon>Flavobacteriales</taxon>
        <taxon>Weeksellaceae</taxon>
        <taxon>Empedobacter</taxon>
    </lineage>
</organism>
<evidence type="ECO:0000313" key="7">
    <source>
        <dbReference type="Proteomes" id="UP000510643"/>
    </source>
</evidence>
<evidence type="ECO:0000256" key="5">
    <source>
        <dbReference type="RuleBase" id="RU362118"/>
    </source>
</evidence>
<keyword evidence="3" id="KW-0486">Methionine biosynthesis</keyword>
<keyword evidence="3" id="KW-0028">Amino-acid biosynthesis</keyword>
<dbReference type="FunFam" id="3.40.640.10:FF:000046">
    <property type="entry name" value="Cystathionine gamma-lyase"/>
    <property type="match status" value="1"/>
</dbReference>
<keyword evidence="2 3" id="KW-0663">Pyridoxal phosphate</keyword>
<dbReference type="SUPFAM" id="SSF53383">
    <property type="entry name" value="PLP-dependent transferases"/>
    <property type="match status" value="1"/>
</dbReference>
<comment type="cofactor">
    <cofactor evidence="1 3 5">
        <name>pyridoxal 5'-phosphate</name>
        <dbReference type="ChEBI" id="CHEBI:597326"/>
    </cofactor>
</comment>
<dbReference type="PANTHER" id="PTHR11808">
    <property type="entry name" value="TRANS-SULFURATION ENZYME FAMILY MEMBER"/>
    <property type="match status" value="1"/>
</dbReference>
<proteinExistence type="inferred from homology"/>
<accession>A0A7H9DVL7</accession>
<keyword evidence="6" id="KW-0032">Aminotransferase</keyword>
<dbReference type="InterPro" id="IPR015421">
    <property type="entry name" value="PyrdxlP-dep_Trfase_major"/>
</dbReference>
<comment type="pathway">
    <text evidence="3">Amino-acid biosynthesis; L-methionine biosynthesis via de novo pathway; L-homocysteine from O-succinyl-L-homoserine: step 1/1.</text>
</comment>
<dbReference type="PANTHER" id="PTHR11808:SF80">
    <property type="entry name" value="CYSTATHIONINE GAMMA-LYASE"/>
    <property type="match status" value="1"/>
</dbReference>
<dbReference type="GO" id="GO:0008483">
    <property type="term" value="F:transaminase activity"/>
    <property type="evidence" value="ECO:0007669"/>
    <property type="project" value="UniProtKB-KW"/>
</dbReference>
<evidence type="ECO:0000256" key="3">
    <source>
        <dbReference type="HAMAP-Rule" id="MF_02056"/>
    </source>
</evidence>
<evidence type="ECO:0000313" key="6">
    <source>
        <dbReference type="EMBL" id="QLL59258.1"/>
    </source>
</evidence>
<dbReference type="Gene3D" id="3.90.1150.10">
    <property type="entry name" value="Aspartate Aminotransferase, domain 1"/>
    <property type="match status" value="1"/>
</dbReference>
<dbReference type="HAMAP" id="MF_02056">
    <property type="entry name" value="MetZ"/>
    <property type="match status" value="1"/>
</dbReference>
<dbReference type="RefSeq" id="WP_180905232.1">
    <property type="nucleotide sequence ID" value="NZ_CP040908.1"/>
</dbReference>
<dbReference type="PIRSF" id="PIRSF001434">
    <property type="entry name" value="CGS"/>
    <property type="match status" value="1"/>
</dbReference>
<sequence length="391" mass="43398">MKKDQSKIIREQAPRSATREHSVPLYLTSSFIFDSAEQGRAIFAEEEQGMVYSRYANPNTTEFINRVCALEKADAGLAFASGMAAVFASFASYIKSGDHIVSSRAIFGSTHQLITQLFPRWGVTYTYVETPNIEDWEKAIQPNTKIVFLESPSNPGLELFDLEALAKLKEKHPHVIFAIDNCFATPYLQQPLQFGFDLSIHSATKYMDGQGRVLGGVVVGNEELINEMMFFIRHTGPAMSAFNAWTISKSLETLPLRMDRHCENALALAEALENHPEIADVKYPFLPSHPQYELAKKQMKGGGGIVTFEVKGGKERAFKFIDALEMILYTSNLGDSRSIATHPATTTHAKLSDAERADLGIMPGSIRLSVGLEDKADIIEDILQALEKTKI</sequence>
<dbReference type="AlphaFoldDB" id="A0A7H9DVL7"/>
<dbReference type="GO" id="GO:0030170">
    <property type="term" value="F:pyridoxal phosphate binding"/>
    <property type="evidence" value="ECO:0007669"/>
    <property type="project" value="UniProtKB-UniRule"/>
</dbReference>
<dbReference type="GO" id="GO:0016846">
    <property type="term" value="F:carbon-sulfur lyase activity"/>
    <property type="evidence" value="ECO:0007669"/>
    <property type="project" value="TreeGrafter"/>
</dbReference>
<dbReference type="FunFam" id="3.90.1150.10:FF:000033">
    <property type="entry name" value="Cystathionine gamma-synthase"/>
    <property type="match status" value="1"/>
</dbReference>
<dbReference type="EMBL" id="CP040908">
    <property type="protein sequence ID" value="QLL59258.1"/>
    <property type="molecule type" value="Genomic_DNA"/>
</dbReference>
<dbReference type="GO" id="GO:0071268">
    <property type="term" value="P:homocysteine biosynthetic process"/>
    <property type="evidence" value="ECO:0007669"/>
    <property type="project" value="InterPro"/>
</dbReference>
<comment type="catalytic activity">
    <reaction evidence="3">
        <text>O-succinyl-L-homoserine + hydrogen sulfide = L-homocysteine + succinate</text>
        <dbReference type="Rhea" id="RHEA:27826"/>
        <dbReference type="ChEBI" id="CHEBI:29919"/>
        <dbReference type="ChEBI" id="CHEBI:30031"/>
        <dbReference type="ChEBI" id="CHEBI:57661"/>
        <dbReference type="ChEBI" id="CHEBI:58199"/>
    </reaction>
</comment>
<dbReference type="Proteomes" id="UP000510643">
    <property type="component" value="Chromosome"/>
</dbReference>
<dbReference type="EC" id="2.5.1.-" evidence="3"/>
<evidence type="ECO:0000256" key="2">
    <source>
        <dbReference type="ARBA" id="ARBA00022898"/>
    </source>
</evidence>
<dbReference type="InterPro" id="IPR054542">
    <property type="entry name" value="Cys_met_metab_PP"/>
</dbReference>
<name>A0A7H9DVL7_9FLAO</name>
<evidence type="ECO:0000256" key="4">
    <source>
        <dbReference type="PIRSR" id="PIRSR001434-2"/>
    </source>
</evidence>
<dbReference type="GO" id="GO:0071266">
    <property type="term" value="P:'de novo' L-methionine biosynthetic process"/>
    <property type="evidence" value="ECO:0007669"/>
    <property type="project" value="UniProtKB-UniRule"/>
</dbReference>
<comment type="subunit">
    <text evidence="3">Homotetramer.</text>
</comment>
<comment type="similarity">
    <text evidence="3">Belongs to the trans-sulfuration enzymes family. MetZ subfamily.</text>
</comment>
<dbReference type="Gene3D" id="3.40.640.10">
    <property type="entry name" value="Type I PLP-dependent aspartate aminotransferase-like (Major domain)"/>
    <property type="match status" value="1"/>
</dbReference>